<evidence type="ECO:0000313" key="2">
    <source>
        <dbReference type="EMBL" id="QUS54899.1"/>
    </source>
</evidence>
<comment type="similarity">
    <text evidence="1">Belongs to the phD/YefM antitoxin family.</text>
</comment>
<evidence type="ECO:0000256" key="1">
    <source>
        <dbReference type="ARBA" id="ARBA00009981"/>
    </source>
</evidence>
<proteinExistence type="inferred from homology"/>
<keyword evidence="3" id="KW-1185">Reference proteome</keyword>
<dbReference type="InterPro" id="IPR036165">
    <property type="entry name" value="YefM-like_sf"/>
</dbReference>
<dbReference type="Proteomes" id="UP000680706">
    <property type="component" value="Chromosome"/>
</dbReference>
<protein>
    <submittedName>
        <fullName evidence="2">Type II toxin-antitoxin system prevent-host-death family antitoxin</fullName>
    </submittedName>
</protein>
<accession>A0ABX8AIK1</accession>
<reference evidence="2 3" key="1">
    <citation type="journal article" date="2021" name="Angew. Chem. Int. Ed. Engl.">
        <title>A novel family of nonribosomal peptides modulate collective behavior in Pseudovibrio bacteria isolated from marine sponges.</title>
        <authorList>
            <person name="Ioca L.P."/>
            <person name="Dai Y."/>
            <person name="Kunakom S."/>
            <person name="Diaz-Espinosa J."/>
            <person name="Krunic A."/>
            <person name="Crnkovic C.M."/>
            <person name="Orjala J."/>
            <person name="Sanchez L.M."/>
            <person name="Ferreira A.G."/>
            <person name="Berlinck R.G.S."/>
            <person name="Eustaquio A.S."/>
        </authorList>
    </citation>
    <scope>NUCLEOTIDE SEQUENCE [LARGE SCALE GENOMIC DNA]</scope>
    <source>
        <strain evidence="2 3">Ab134</strain>
    </source>
</reference>
<name>A0ABX8AIK1_9HYPH</name>
<dbReference type="SUPFAM" id="SSF143120">
    <property type="entry name" value="YefM-like"/>
    <property type="match status" value="1"/>
</dbReference>
<evidence type="ECO:0000313" key="3">
    <source>
        <dbReference type="Proteomes" id="UP000680706"/>
    </source>
</evidence>
<gene>
    <name evidence="2" type="ORF">KGB56_16205</name>
</gene>
<dbReference type="RefSeq" id="WP_075698739.1">
    <property type="nucleotide sequence ID" value="NZ_CP074126.1"/>
</dbReference>
<dbReference type="EMBL" id="CP074126">
    <property type="protein sequence ID" value="QUS54899.1"/>
    <property type="molecule type" value="Genomic_DNA"/>
</dbReference>
<sequence>MKVTMHEAVSNLSDLGEKAWKGERVVITKAGKPYLDLVPHKVQLSPRKPGRFKREIEFHIEFEEVNAEITSSFDDDE</sequence>
<organism evidence="2 3">
    <name type="scientific">Pseudovibrio brasiliensis</name>
    <dbReference type="NCBI Taxonomy" id="1898042"/>
    <lineage>
        <taxon>Bacteria</taxon>
        <taxon>Pseudomonadati</taxon>
        <taxon>Pseudomonadota</taxon>
        <taxon>Alphaproteobacteria</taxon>
        <taxon>Hyphomicrobiales</taxon>
        <taxon>Stappiaceae</taxon>
        <taxon>Pseudovibrio</taxon>
    </lineage>
</organism>